<dbReference type="InterPro" id="IPR029055">
    <property type="entry name" value="Ntn_hydrolases_N"/>
</dbReference>
<evidence type="ECO:0000313" key="2">
    <source>
        <dbReference type="EMBL" id="OHX66704.1"/>
    </source>
</evidence>
<dbReference type="RefSeq" id="WP_071397144.1">
    <property type="nucleotide sequence ID" value="NZ_JRYR02000001.1"/>
</dbReference>
<dbReference type="NCBIfam" id="NF040521">
    <property type="entry name" value="C45_proenzyme"/>
    <property type="match status" value="1"/>
</dbReference>
<evidence type="ECO:0000313" key="3">
    <source>
        <dbReference type="Proteomes" id="UP000179797"/>
    </source>
</evidence>
<protein>
    <recommendedName>
        <fullName evidence="1">Peptidase C45 hydrolase domain-containing protein</fullName>
    </recommendedName>
</protein>
<dbReference type="PANTHER" id="PTHR35190">
    <property type="entry name" value="PROTEIN DCD1B"/>
    <property type="match status" value="1"/>
</dbReference>
<dbReference type="InterPro" id="IPR005079">
    <property type="entry name" value="Peptidase_C45_hydrolase"/>
</dbReference>
<sequence length="386" mass="42926">MKNQELNLVKEYSLGKLYEANGFLIPVITGSTIEMGEQYGALMIEEMQKAYDVLIAPLVKAGELTEKDIQFWKNRAYGTGSLRTKQFYEGVSLGTGWSLSKVVMLDQVMEYGIYHEKLHSFAGCTSIASWGEQSKDGEMYIGRNMDWSPAFNKFPTVLTVRKPTDGSYKMATTGWAGMYCAFTAMNEKGVYIDLHDGTSMGGSLVFLERPSILNTLTDMLSESADLDTFKARFNGTNNSTSAIFTIADSHSAASMECSSLNGSRLRTPSNDSITVVNSFLGETWGLGSRETVSNSLRRHANMTEHLADNKGQMDAQLTKDLMDIRLFNEDGSFKENGGCTKPALQDADITNYQTVFDINAQKVYLKIPVPEYFADWTEINLKELFA</sequence>
<dbReference type="EMBL" id="JRYR02000001">
    <property type="protein sequence ID" value="OHX66704.1"/>
    <property type="molecule type" value="Genomic_DNA"/>
</dbReference>
<name>A0A1S1Z0A7_FLAPC</name>
<dbReference type="InterPro" id="IPR047803">
    <property type="entry name" value="DCD1A/B-like"/>
</dbReference>
<dbReference type="Gene3D" id="3.60.60.10">
    <property type="entry name" value="Penicillin V Acylase, Chain A"/>
    <property type="match status" value="1"/>
</dbReference>
<reference evidence="2 3" key="1">
    <citation type="journal article" date="2012" name="Int. J. Syst. Evol. Microbiol.">
        <title>Flammeovirga pacifica sp. nov., isolated from deep-sea sediment.</title>
        <authorList>
            <person name="Xu H."/>
            <person name="Fu Y."/>
            <person name="Yang N."/>
            <person name="Ding Z."/>
            <person name="Lai Q."/>
            <person name="Zeng R."/>
        </authorList>
    </citation>
    <scope>NUCLEOTIDE SEQUENCE [LARGE SCALE GENOMIC DNA]</scope>
    <source>
        <strain evidence="3">DSM 24597 / LMG 26175 / WPAGA1</strain>
    </source>
</reference>
<feature type="domain" description="Peptidase C45 hydrolase" evidence="1">
    <location>
        <begin position="135"/>
        <end position="324"/>
    </location>
</feature>
<dbReference type="OrthoDB" id="974989at2"/>
<keyword evidence="3" id="KW-1185">Reference proteome</keyword>
<evidence type="ECO:0000259" key="1">
    <source>
        <dbReference type="Pfam" id="PF03417"/>
    </source>
</evidence>
<dbReference type="Pfam" id="PF03417">
    <property type="entry name" value="AAT"/>
    <property type="match status" value="1"/>
</dbReference>
<gene>
    <name evidence="2" type="ORF">NH26_10225</name>
</gene>
<dbReference type="AlphaFoldDB" id="A0A1S1Z0A7"/>
<proteinExistence type="predicted"/>
<dbReference type="STRING" id="915059.NH26_10225"/>
<comment type="caution">
    <text evidence="2">The sequence shown here is derived from an EMBL/GenBank/DDBJ whole genome shotgun (WGS) entry which is preliminary data.</text>
</comment>
<dbReference type="PANTHER" id="PTHR35190:SF1">
    <property type="entry name" value="PEPTIDASE C45 HYDROLASE DOMAIN-CONTAINING PROTEIN"/>
    <property type="match status" value="1"/>
</dbReference>
<dbReference type="Proteomes" id="UP000179797">
    <property type="component" value="Unassembled WGS sequence"/>
</dbReference>
<dbReference type="InterPro" id="IPR047794">
    <property type="entry name" value="C45_proenzyme-like"/>
</dbReference>
<dbReference type="SUPFAM" id="SSF56235">
    <property type="entry name" value="N-terminal nucleophile aminohydrolases (Ntn hydrolases)"/>
    <property type="match status" value="1"/>
</dbReference>
<organism evidence="2 3">
    <name type="scientific">Flammeovirga pacifica</name>
    <dbReference type="NCBI Taxonomy" id="915059"/>
    <lineage>
        <taxon>Bacteria</taxon>
        <taxon>Pseudomonadati</taxon>
        <taxon>Bacteroidota</taxon>
        <taxon>Cytophagia</taxon>
        <taxon>Cytophagales</taxon>
        <taxon>Flammeovirgaceae</taxon>
        <taxon>Flammeovirga</taxon>
    </lineage>
</organism>
<accession>A0A1S1Z0A7</accession>